<evidence type="ECO:0000259" key="1">
    <source>
        <dbReference type="Pfam" id="PF18803"/>
    </source>
</evidence>
<protein>
    <recommendedName>
        <fullName evidence="1">CxC2-like cysteine cluster KDZ transposase-associated domain-containing protein</fullName>
    </recommendedName>
</protein>
<evidence type="ECO:0000313" key="3">
    <source>
        <dbReference type="Proteomes" id="UP000054538"/>
    </source>
</evidence>
<gene>
    <name evidence="2" type="ORF">PAXRUDRAFT_805601</name>
</gene>
<reference evidence="2 3" key="1">
    <citation type="submission" date="2014-04" db="EMBL/GenBank/DDBJ databases">
        <authorList>
            <consortium name="DOE Joint Genome Institute"/>
            <person name="Kuo A."/>
            <person name="Kohler A."/>
            <person name="Jargeat P."/>
            <person name="Nagy L.G."/>
            <person name="Floudas D."/>
            <person name="Copeland A."/>
            <person name="Barry K.W."/>
            <person name="Cichocki N."/>
            <person name="Veneault-Fourrey C."/>
            <person name="LaButti K."/>
            <person name="Lindquist E.A."/>
            <person name="Lipzen A."/>
            <person name="Lundell T."/>
            <person name="Morin E."/>
            <person name="Murat C."/>
            <person name="Sun H."/>
            <person name="Tunlid A."/>
            <person name="Henrissat B."/>
            <person name="Grigoriev I.V."/>
            <person name="Hibbett D.S."/>
            <person name="Martin F."/>
            <person name="Nordberg H.P."/>
            <person name="Cantor M.N."/>
            <person name="Hua S.X."/>
        </authorList>
    </citation>
    <scope>NUCLEOTIDE SEQUENCE [LARGE SCALE GENOMIC DNA]</scope>
    <source>
        <strain evidence="2 3">Ve08.2h10</strain>
    </source>
</reference>
<dbReference type="Proteomes" id="UP000054538">
    <property type="component" value="Unassembled WGS sequence"/>
</dbReference>
<dbReference type="EMBL" id="KN825682">
    <property type="protein sequence ID" value="KIK82082.1"/>
    <property type="molecule type" value="Genomic_DNA"/>
</dbReference>
<dbReference type="Pfam" id="PF18803">
    <property type="entry name" value="CxC2"/>
    <property type="match status" value="1"/>
</dbReference>
<dbReference type="OrthoDB" id="3004525at2759"/>
<accession>A0A0D0CHA1</accession>
<feature type="domain" description="CxC2-like cysteine cluster KDZ transposase-associated" evidence="1">
    <location>
        <begin position="82"/>
        <end position="125"/>
    </location>
</feature>
<dbReference type="InParanoid" id="A0A0D0CHA1"/>
<name>A0A0D0CHA1_9AGAM</name>
<evidence type="ECO:0000313" key="2">
    <source>
        <dbReference type="EMBL" id="KIK82082.1"/>
    </source>
</evidence>
<dbReference type="AlphaFoldDB" id="A0A0D0CHA1"/>
<sequence>MLPFQWIKKWMGTFFEDSSLCLVGIVLHLGHCSQPCPAGVPQGMDSHANGVPFPVDDMEWCTDEPDDVPPFLQVLQVLQGGNFLTLVDVTGIHFLWVHYCVCLTSQPFHMQLLKLGLLPATIDQP</sequence>
<keyword evidence="3" id="KW-1185">Reference proteome</keyword>
<organism evidence="2 3">
    <name type="scientific">Paxillus rubicundulus Ve08.2h10</name>
    <dbReference type="NCBI Taxonomy" id="930991"/>
    <lineage>
        <taxon>Eukaryota</taxon>
        <taxon>Fungi</taxon>
        <taxon>Dikarya</taxon>
        <taxon>Basidiomycota</taxon>
        <taxon>Agaricomycotina</taxon>
        <taxon>Agaricomycetes</taxon>
        <taxon>Agaricomycetidae</taxon>
        <taxon>Boletales</taxon>
        <taxon>Paxilineae</taxon>
        <taxon>Paxillaceae</taxon>
        <taxon>Paxillus</taxon>
    </lineage>
</organism>
<feature type="non-terminal residue" evidence="2">
    <location>
        <position position="1"/>
    </location>
</feature>
<dbReference type="HOGENOM" id="CLU_003703_1_1_1"/>
<dbReference type="InterPro" id="IPR041457">
    <property type="entry name" value="CxC2_KDZ-assoc"/>
</dbReference>
<reference evidence="3" key="2">
    <citation type="submission" date="2015-01" db="EMBL/GenBank/DDBJ databases">
        <title>Evolutionary Origins and Diversification of the Mycorrhizal Mutualists.</title>
        <authorList>
            <consortium name="DOE Joint Genome Institute"/>
            <consortium name="Mycorrhizal Genomics Consortium"/>
            <person name="Kohler A."/>
            <person name="Kuo A."/>
            <person name="Nagy L.G."/>
            <person name="Floudas D."/>
            <person name="Copeland A."/>
            <person name="Barry K.W."/>
            <person name="Cichocki N."/>
            <person name="Veneault-Fourrey C."/>
            <person name="LaButti K."/>
            <person name="Lindquist E.A."/>
            <person name="Lipzen A."/>
            <person name="Lundell T."/>
            <person name="Morin E."/>
            <person name="Murat C."/>
            <person name="Riley R."/>
            <person name="Ohm R."/>
            <person name="Sun H."/>
            <person name="Tunlid A."/>
            <person name="Henrissat B."/>
            <person name="Grigoriev I.V."/>
            <person name="Hibbett D.S."/>
            <person name="Martin F."/>
        </authorList>
    </citation>
    <scope>NUCLEOTIDE SEQUENCE [LARGE SCALE GENOMIC DNA]</scope>
    <source>
        <strain evidence="3">Ve08.2h10</strain>
    </source>
</reference>
<proteinExistence type="predicted"/>